<reference evidence="2 3" key="1">
    <citation type="submission" date="2011-02" db="EMBL/GenBank/DDBJ databases">
        <title>The Genome Sequence of Sphaeroforma arctica JP610.</title>
        <authorList>
            <consortium name="The Broad Institute Genome Sequencing Platform"/>
            <person name="Russ C."/>
            <person name="Cuomo C."/>
            <person name="Young S.K."/>
            <person name="Zeng Q."/>
            <person name="Gargeya S."/>
            <person name="Alvarado L."/>
            <person name="Berlin A."/>
            <person name="Chapman S.B."/>
            <person name="Chen Z."/>
            <person name="Freedman E."/>
            <person name="Gellesch M."/>
            <person name="Goldberg J."/>
            <person name="Griggs A."/>
            <person name="Gujja S."/>
            <person name="Heilman E."/>
            <person name="Heiman D."/>
            <person name="Howarth C."/>
            <person name="Mehta T."/>
            <person name="Neiman D."/>
            <person name="Pearson M."/>
            <person name="Roberts A."/>
            <person name="Saif S."/>
            <person name="Shea T."/>
            <person name="Shenoy N."/>
            <person name="Sisk P."/>
            <person name="Stolte C."/>
            <person name="Sykes S."/>
            <person name="White J."/>
            <person name="Yandava C."/>
            <person name="Burger G."/>
            <person name="Gray M.W."/>
            <person name="Holland P.W.H."/>
            <person name="King N."/>
            <person name="Lang F.B.F."/>
            <person name="Roger A.J."/>
            <person name="Ruiz-Trillo I."/>
            <person name="Haas B."/>
            <person name="Nusbaum C."/>
            <person name="Birren B."/>
        </authorList>
    </citation>
    <scope>NUCLEOTIDE SEQUENCE [LARGE SCALE GENOMIC DNA]</scope>
    <source>
        <strain evidence="2 3">JP610</strain>
    </source>
</reference>
<proteinExistence type="predicted"/>
<sequence length="71" mass="7500">SDGHTHKDMGEAMLLASLCVADGSATGTKELKSGSQSKDKNDKTIQSKDTDETAIKSENTERSVESVVATE</sequence>
<name>A0A0L0F960_9EUKA</name>
<feature type="non-terminal residue" evidence="2">
    <location>
        <position position="1"/>
    </location>
</feature>
<dbReference type="EMBL" id="KQ246144">
    <property type="protein sequence ID" value="KNC73061.1"/>
    <property type="molecule type" value="Genomic_DNA"/>
</dbReference>
<dbReference type="RefSeq" id="XP_014146963.1">
    <property type="nucleotide sequence ID" value="XM_014291488.1"/>
</dbReference>
<dbReference type="AlphaFoldDB" id="A0A0L0F960"/>
<feature type="non-terminal residue" evidence="2">
    <location>
        <position position="71"/>
    </location>
</feature>
<evidence type="ECO:0000313" key="3">
    <source>
        <dbReference type="Proteomes" id="UP000054560"/>
    </source>
</evidence>
<evidence type="ECO:0000256" key="1">
    <source>
        <dbReference type="SAM" id="MobiDB-lite"/>
    </source>
</evidence>
<feature type="region of interest" description="Disordered" evidence="1">
    <location>
        <begin position="26"/>
        <end position="71"/>
    </location>
</feature>
<accession>A0A0L0F960</accession>
<gene>
    <name evidence="2" type="ORF">SARC_14379</name>
</gene>
<protein>
    <submittedName>
        <fullName evidence="2">Uncharacterized protein</fullName>
    </submittedName>
</protein>
<keyword evidence="3" id="KW-1185">Reference proteome</keyword>
<dbReference type="GeneID" id="25914883"/>
<feature type="compositionally biased region" description="Basic and acidic residues" evidence="1">
    <location>
        <begin position="29"/>
        <end position="64"/>
    </location>
</feature>
<organism evidence="2 3">
    <name type="scientific">Sphaeroforma arctica JP610</name>
    <dbReference type="NCBI Taxonomy" id="667725"/>
    <lineage>
        <taxon>Eukaryota</taxon>
        <taxon>Ichthyosporea</taxon>
        <taxon>Ichthyophonida</taxon>
        <taxon>Sphaeroforma</taxon>
    </lineage>
</organism>
<evidence type="ECO:0000313" key="2">
    <source>
        <dbReference type="EMBL" id="KNC73061.1"/>
    </source>
</evidence>
<dbReference type="Proteomes" id="UP000054560">
    <property type="component" value="Unassembled WGS sequence"/>
</dbReference>